<evidence type="ECO:0000259" key="5">
    <source>
        <dbReference type="PROSITE" id="PS50893"/>
    </source>
</evidence>
<dbReference type="CDD" id="cd03230">
    <property type="entry name" value="ABC_DR_subfamily_A"/>
    <property type="match status" value="1"/>
</dbReference>
<dbReference type="GO" id="GO:0005524">
    <property type="term" value="F:ATP binding"/>
    <property type="evidence" value="ECO:0007669"/>
    <property type="project" value="UniProtKB-KW"/>
</dbReference>
<feature type="domain" description="ABC transporter" evidence="5">
    <location>
        <begin position="4"/>
        <end position="229"/>
    </location>
</feature>
<dbReference type="PANTHER" id="PTHR43335">
    <property type="entry name" value="ABC TRANSPORTER, ATP-BINDING PROTEIN"/>
    <property type="match status" value="1"/>
</dbReference>
<reference evidence="6 7" key="1">
    <citation type="submission" date="2014-02" db="EMBL/GenBank/DDBJ databases">
        <title>Draft genome sequence of Lysinibacillus manganicus DSM 26584T.</title>
        <authorList>
            <person name="Zhang F."/>
            <person name="Wang G."/>
            <person name="Zhang L."/>
        </authorList>
    </citation>
    <scope>NUCLEOTIDE SEQUENCE [LARGE SCALE GENOMIC DNA]</scope>
    <source>
        <strain evidence="6 7">DSM 26584</strain>
    </source>
</reference>
<comment type="caution">
    <text evidence="6">The sequence shown here is derived from an EMBL/GenBank/DDBJ whole genome shotgun (WGS) entry which is preliminary data.</text>
</comment>
<protein>
    <submittedName>
        <fullName evidence="6">ABC transporter ATP-binding protein</fullName>
    </submittedName>
</protein>
<dbReference type="InterPro" id="IPR027417">
    <property type="entry name" value="P-loop_NTPase"/>
</dbReference>
<dbReference type="EMBL" id="JPVN01000004">
    <property type="protein sequence ID" value="KGR79826.1"/>
    <property type="molecule type" value="Genomic_DNA"/>
</dbReference>
<dbReference type="Gene3D" id="3.40.50.300">
    <property type="entry name" value="P-loop containing nucleotide triphosphate hydrolases"/>
    <property type="match status" value="1"/>
</dbReference>
<dbReference type="GO" id="GO:0016887">
    <property type="term" value="F:ATP hydrolysis activity"/>
    <property type="evidence" value="ECO:0007669"/>
    <property type="project" value="InterPro"/>
</dbReference>
<dbReference type="InterPro" id="IPR003439">
    <property type="entry name" value="ABC_transporter-like_ATP-bd"/>
</dbReference>
<accession>A0A0A3I4W6</accession>
<dbReference type="Pfam" id="PF00005">
    <property type="entry name" value="ABC_tran"/>
    <property type="match status" value="1"/>
</dbReference>
<keyword evidence="3" id="KW-0547">Nucleotide-binding</keyword>
<dbReference type="STRING" id="1384049.CD29_04645"/>
<keyword evidence="2" id="KW-0813">Transport</keyword>
<dbReference type="SMART" id="SM00382">
    <property type="entry name" value="AAA"/>
    <property type="match status" value="1"/>
</dbReference>
<dbReference type="AlphaFoldDB" id="A0A0A3I4W6"/>
<dbReference type="InterPro" id="IPR017871">
    <property type="entry name" value="ABC_transporter-like_CS"/>
</dbReference>
<evidence type="ECO:0000313" key="6">
    <source>
        <dbReference type="EMBL" id="KGR79826.1"/>
    </source>
</evidence>
<dbReference type="PROSITE" id="PS00211">
    <property type="entry name" value="ABC_TRANSPORTER_1"/>
    <property type="match status" value="1"/>
</dbReference>
<keyword evidence="7" id="KW-1185">Reference proteome</keyword>
<dbReference type="OrthoDB" id="9804819at2"/>
<dbReference type="eggNOG" id="COG1131">
    <property type="taxonomic scope" value="Bacteria"/>
</dbReference>
<keyword evidence="4 6" id="KW-0067">ATP-binding</keyword>
<comment type="similarity">
    <text evidence="1">Belongs to the ABC transporter superfamily.</text>
</comment>
<evidence type="ECO:0000256" key="2">
    <source>
        <dbReference type="ARBA" id="ARBA00022448"/>
    </source>
</evidence>
<sequence>MELLEVKSLTKSFGKHVAVNDLSFSIEEGRCVALLGANGAGKTTTLEMLASLQKPTNGSISFLSVEKRDYREYIGYLPQYPVFFPWMNAIEYLVLMGELSGLSKSKAVARANELLELLGIADAKKRKIGGYSGGMKQRLGIAQALIHEPKLLMLDEPVSALDPVGRREILELMKLLKETTTILFSTHILHDAEEVCDDVIMIHKGELAVTASLSELRRKHQEDVIIISADENLDAWAGSIENWNIVSKVISTNNKIEIYVKNVAEARNLLLVEITEKKLPITKFTVGQTSLEDLFMEVVGR</sequence>
<gene>
    <name evidence="6" type="ORF">CD29_04645</name>
</gene>
<organism evidence="6 7">
    <name type="scientific">Ureibacillus manganicus DSM 26584</name>
    <dbReference type="NCBI Taxonomy" id="1384049"/>
    <lineage>
        <taxon>Bacteria</taxon>
        <taxon>Bacillati</taxon>
        <taxon>Bacillota</taxon>
        <taxon>Bacilli</taxon>
        <taxon>Bacillales</taxon>
        <taxon>Caryophanaceae</taxon>
        <taxon>Ureibacillus</taxon>
    </lineage>
</organism>
<dbReference type="Proteomes" id="UP000030416">
    <property type="component" value="Unassembled WGS sequence"/>
</dbReference>
<dbReference type="PANTHER" id="PTHR43335:SF11">
    <property type="entry name" value="ABC TRANSPORTER RELATED"/>
    <property type="match status" value="1"/>
</dbReference>
<dbReference type="PROSITE" id="PS50893">
    <property type="entry name" value="ABC_TRANSPORTER_2"/>
    <property type="match status" value="1"/>
</dbReference>
<dbReference type="RefSeq" id="WP_036183363.1">
    <property type="nucleotide sequence ID" value="NZ_AVDA01000004.1"/>
</dbReference>
<dbReference type="InterPro" id="IPR003593">
    <property type="entry name" value="AAA+_ATPase"/>
</dbReference>
<proteinExistence type="inferred from homology"/>
<dbReference type="Pfam" id="PF13732">
    <property type="entry name" value="DrrA1-3_C"/>
    <property type="match status" value="1"/>
</dbReference>
<dbReference type="InterPro" id="IPR025302">
    <property type="entry name" value="DrrA1/2-like_C"/>
</dbReference>
<evidence type="ECO:0000256" key="1">
    <source>
        <dbReference type="ARBA" id="ARBA00005417"/>
    </source>
</evidence>
<evidence type="ECO:0000256" key="3">
    <source>
        <dbReference type="ARBA" id="ARBA00022741"/>
    </source>
</evidence>
<dbReference type="SUPFAM" id="SSF52540">
    <property type="entry name" value="P-loop containing nucleoside triphosphate hydrolases"/>
    <property type="match status" value="1"/>
</dbReference>
<evidence type="ECO:0000256" key="4">
    <source>
        <dbReference type="ARBA" id="ARBA00022840"/>
    </source>
</evidence>
<name>A0A0A3I4W6_9BACL</name>
<evidence type="ECO:0000313" key="7">
    <source>
        <dbReference type="Proteomes" id="UP000030416"/>
    </source>
</evidence>